<protein>
    <submittedName>
        <fullName evidence="2">Uncharacterized protein</fullName>
    </submittedName>
</protein>
<feature type="transmembrane region" description="Helical" evidence="1">
    <location>
        <begin position="15"/>
        <end position="37"/>
    </location>
</feature>
<evidence type="ECO:0000256" key="1">
    <source>
        <dbReference type="SAM" id="Phobius"/>
    </source>
</evidence>
<dbReference type="EMBL" id="CP044548">
    <property type="protein sequence ID" value="QFQ30637.2"/>
    <property type="molecule type" value="Genomic_DNA"/>
</dbReference>
<name>A0A5P8FM49_9MICO</name>
<dbReference type="RefSeq" id="WP_123092048.1">
    <property type="nucleotide sequence ID" value="NZ_CP044548.2"/>
</dbReference>
<dbReference type="AlphaFoldDB" id="A0A5P8FM49"/>
<accession>A0A5P8FM49</accession>
<proteinExistence type="predicted"/>
<keyword evidence="1" id="KW-1133">Transmembrane helix</keyword>
<reference evidence="2 3" key="1">
    <citation type="submission" date="2019-09" db="EMBL/GenBank/DDBJ databases">
        <title>Complete Genome Sequence of Janibacter melonis M714 with both human health impact and industrial applications.</title>
        <authorList>
            <person name="Jin M."/>
            <person name="Zhao Q.R."/>
        </authorList>
    </citation>
    <scope>NUCLEOTIDE SEQUENCE [LARGE SCALE GENOMIC DNA]</scope>
    <source>
        <strain evidence="2 3">M714</strain>
    </source>
</reference>
<dbReference type="GeneID" id="59161619"/>
<dbReference type="KEGG" id="jme:EEW87_010600"/>
<dbReference type="Proteomes" id="UP000271708">
    <property type="component" value="Chromosome"/>
</dbReference>
<gene>
    <name evidence="2" type="ORF">EEW87_010600</name>
</gene>
<keyword evidence="1" id="KW-0472">Membrane</keyword>
<keyword evidence="1" id="KW-0812">Transmembrane</keyword>
<sequence>MTATRTTREPITGMLRGVVIAGVAGCVAAPVIGWLAAGERAGWSTLAGAATASVIMLVGLVAMRLIMSGDPGATMAGALVVYIGQLIILVAVLLAVRDQEWLHSAGFAAATVAQTVVLQAGQIAGYARARHEIYPGGAR</sequence>
<organism evidence="2 3">
    <name type="scientific">Janibacter melonis</name>
    <dbReference type="NCBI Taxonomy" id="262209"/>
    <lineage>
        <taxon>Bacteria</taxon>
        <taxon>Bacillati</taxon>
        <taxon>Actinomycetota</taxon>
        <taxon>Actinomycetes</taxon>
        <taxon>Micrococcales</taxon>
        <taxon>Intrasporangiaceae</taxon>
        <taxon>Janibacter</taxon>
    </lineage>
</organism>
<evidence type="ECO:0000313" key="2">
    <source>
        <dbReference type="EMBL" id="QFQ30637.2"/>
    </source>
</evidence>
<evidence type="ECO:0000313" key="3">
    <source>
        <dbReference type="Proteomes" id="UP000271708"/>
    </source>
</evidence>
<feature type="transmembrane region" description="Helical" evidence="1">
    <location>
        <begin position="75"/>
        <end position="95"/>
    </location>
</feature>
<feature type="transmembrane region" description="Helical" evidence="1">
    <location>
        <begin position="43"/>
        <end position="63"/>
    </location>
</feature>